<keyword evidence="4" id="KW-0809">Transit peptide</keyword>
<evidence type="ECO:0000256" key="6">
    <source>
        <dbReference type="ARBA" id="ARBA00031849"/>
    </source>
</evidence>
<sequence>MLRWIHKASHKSPSSGNRSWQGNEAFFHFTRGRFVSNEEFEMSQRCVHFNMNKLAQIAASTVDSRCCVAIEKYPDGQYTKAFLMTMEDGKQVVAKVPNPNAGPGQLTTASEVATMEFARDVLETPVPKVYA</sequence>
<dbReference type="EMBL" id="JBEFKJ010000011">
    <property type="protein sequence ID" value="KAL2043475.1"/>
    <property type="molecule type" value="Genomic_DNA"/>
</dbReference>
<name>A0ABR4ACI7_9LECA</name>
<evidence type="ECO:0000313" key="7">
    <source>
        <dbReference type="EMBL" id="KAL2043475.1"/>
    </source>
</evidence>
<dbReference type="SUPFAM" id="SSF56112">
    <property type="entry name" value="Protein kinase-like (PK-like)"/>
    <property type="match status" value="1"/>
</dbReference>
<dbReference type="PANTHER" id="PTHR36091:SF1">
    <property type="entry name" value="ALTERED INHERITANCE OF MITOCHONDRIA PROTEIN 9, MITOCHONDRIAL"/>
    <property type="match status" value="1"/>
</dbReference>
<comment type="similarity">
    <text evidence="2">Belongs to the AIM9 family.</text>
</comment>
<gene>
    <name evidence="7" type="ORF">N7G274_003782</name>
</gene>
<evidence type="ECO:0000313" key="8">
    <source>
        <dbReference type="Proteomes" id="UP001590950"/>
    </source>
</evidence>
<keyword evidence="8" id="KW-1185">Reference proteome</keyword>
<protein>
    <recommendedName>
        <fullName evidence="3">Altered inheritance of mitochondria protein 9, mitochondrial</fullName>
    </recommendedName>
    <alternativeName>
        <fullName evidence="6">Found in mitochondrial proteome protein 29</fullName>
    </alternativeName>
</protein>
<evidence type="ECO:0000256" key="4">
    <source>
        <dbReference type="ARBA" id="ARBA00022946"/>
    </source>
</evidence>
<dbReference type="InterPro" id="IPR051035">
    <property type="entry name" value="Mito_inheritance_9"/>
</dbReference>
<dbReference type="InterPro" id="IPR011009">
    <property type="entry name" value="Kinase-like_dom_sf"/>
</dbReference>
<evidence type="ECO:0000256" key="1">
    <source>
        <dbReference type="ARBA" id="ARBA00004173"/>
    </source>
</evidence>
<reference evidence="7 8" key="1">
    <citation type="submission" date="2024-09" db="EMBL/GenBank/DDBJ databases">
        <title>Rethinking Asexuality: The Enigmatic Case of Functional Sexual Genes in Lepraria (Stereocaulaceae).</title>
        <authorList>
            <person name="Doellman M."/>
            <person name="Sun Y."/>
            <person name="Barcenas-Pena A."/>
            <person name="Lumbsch H.T."/>
            <person name="Grewe F."/>
        </authorList>
    </citation>
    <scope>NUCLEOTIDE SEQUENCE [LARGE SCALE GENOMIC DNA]</scope>
    <source>
        <strain evidence="7 8">Mercado 3170</strain>
    </source>
</reference>
<dbReference type="Proteomes" id="UP001590950">
    <property type="component" value="Unassembled WGS sequence"/>
</dbReference>
<organism evidence="7 8">
    <name type="scientific">Stereocaulon virgatum</name>
    <dbReference type="NCBI Taxonomy" id="373712"/>
    <lineage>
        <taxon>Eukaryota</taxon>
        <taxon>Fungi</taxon>
        <taxon>Dikarya</taxon>
        <taxon>Ascomycota</taxon>
        <taxon>Pezizomycotina</taxon>
        <taxon>Lecanoromycetes</taxon>
        <taxon>OSLEUM clade</taxon>
        <taxon>Lecanoromycetidae</taxon>
        <taxon>Lecanorales</taxon>
        <taxon>Lecanorineae</taxon>
        <taxon>Stereocaulaceae</taxon>
        <taxon>Stereocaulon</taxon>
    </lineage>
</organism>
<evidence type="ECO:0000256" key="5">
    <source>
        <dbReference type="ARBA" id="ARBA00023128"/>
    </source>
</evidence>
<accession>A0ABR4ACI7</accession>
<proteinExistence type="inferred from homology"/>
<comment type="caution">
    <text evidence="7">The sequence shown here is derived from an EMBL/GenBank/DDBJ whole genome shotgun (WGS) entry which is preliminary data.</text>
</comment>
<evidence type="ECO:0000256" key="2">
    <source>
        <dbReference type="ARBA" id="ARBA00005543"/>
    </source>
</evidence>
<evidence type="ECO:0000256" key="3">
    <source>
        <dbReference type="ARBA" id="ARBA00016197"/>
    </source>
</evidence>
<keyword evidence="5" id="KW-0496">Mitochondrion</keyword>
<comment type="subcellular location">
    <subcellularLocation>
        <location evidence="1">Mitochondrion</location>
    </subcellularLocation>
</comment>
<dbReference type="PANTHER" id="PTHR36091">
    <property type="entry name" value="ALTERED INHERITANCE OF MITOCHONDRIA PROTEIN 9, MITOCHONDRIAL"/>
    <property type="match status" value="1"/>
</dbReference>